<gene>
    <name evidence="2" type="ORF">EGW08_023202</name>
</gene>
<evidence type="ECO:0000313" key="2">
    <source>
        <dbReference type="EMBL" id="RUS69029.1"/>
    </source>
</evidence>
<comment type="caution">
    <text evidence="2">The sequence shown here is derived from an EMBL/GenBank/DDBJ whole genome shotgun (WGS) entry which is preliminary data.</text>
</comment>
<feature type="region of interest" description="Disordered" evidence="1">
    <location>
        <begin position="56"/>
        <end position="80"/>
    </location>
</feature>
<organism evidence="2 3">
    <name type="scientific">Elysia chlorotica</name>
    <name type="common">Eastern emerald elysia</name>
    <name type="synonym">Sea slug</name>
    <dbReference type="NCBI Taxonomy" id="188477"/>
    <lineage>
        <taxon>Eukaryota</taxon>
        <taxon>Metazoa</taxon>
        <taxon>Spiralia</taxon>
        <taxon>Lophotrochozoa</taxon>
        <taxon>Mollusca</taxon>
        <taxon>Gastropoda</taxon>
        <taxon>Heterobranchia</taxon>
        <taxon>Euthyneura</taxon>
        <taxon>Panpulmonata</taxon>
        <taxon>Sacoglossa</taxon>
        <taxon>Placobranchoidea</taxon>
        <taxon>Plakobranchidae</taxon>
        <taxon>Elysia</taxon>
    </lineage>
</organism>
<protein>
    <submittedName>
        <fullName evidence="2">Uncharacterized protein</fullName>
    </submittedName>
</protein>
<keyword evidence="3" id="KW-1185">Reference proteome</keyword>
<dbReference type="Proteomes" id="UP000271974">
    <property type="component" value="Unassembled WGS sequence"/>
</dbReference>
<sequence length="455" mass="52724">MEFLTFEQSEEESYEENFTLENLLGINQSSHEWDLDKLFEEYDCLLQNELLNTGSFDKVSEDDHTDNTTTDAAALTPEPTRNRDLSVRAKKCALNYHWMRTVKQACHSSLTSDRYNRAVKPIDLGRFIFQMTSNNSEAWLESKNFTMGITHWMSLVTTSQDAIRLKLTPRIFGGVKNPENKISDSMNTVGTFGELEVWKRIIVPLFGAANTLRPGKICKPDMNFITTTPDYLFINPKYDMFCESWCMLMLGTNSVVGVGECKTTFGVQSRFSIPKWIPKTREDLYWYLNRDFVNTTRWYVIVINEDDDDDVMAPAIADLRDTSGRRHQYGLDKFEMNMRVEANRYFMRPFHSEMSRQMIAECMTIMDFVEYDTVTLAGFLPSVAYKKVQDEPMPANNVDKNDLSLKFCAFFTVEIRIDIIKQLFDILEKPILKILSETLLNRKGVTFDDMLEVKS</sequence>
<proteinExistence type="predicted"/>
<evidence type="ECO:0000313" key="3">
    <source>
        <dbReference type="Proteomes" id="UP000271974"/>
    </source>
</evidence>
<evidence type="ECO:0000256" key="1">
    <source>
        <dbReference type="SAM" id="MobiDB-lite"/>
    </source>
</evidence>
<dbReference type="EMBL" id="RQTK01001858">
    <property type="protein sequence ID" value="RUS69029.1"/>
    <property type="molecule type" value="Genomic_DNA"/>
</dbReference>
<name>A0A3S0ZJQ5_ELYCH</name>
<dbReference type="AlphaFoldDB" id="A0A3S0ZJQ5"/>
<reference evidence="2 3" key="1">
    <citation type="submission" date="2019-01" db="EMBL/GenBank/DDBJ databases">
        <title>A draft genome assembly of the solar-powered sea slug Elysia chlorotica.</title>
        <authorList>
            <person name="Cai H."/>
            <person name="Li Q."/>
            <person name="Fang X."/>
            <person name="Li J."/>
            <person name="Curtis N.E."/>
            <person name="Altenburger A."/>
            <person name="Shibata T."/>
            <person name="Feng M."/>
            <person name="Maeda T."/>
            <person name="Schwartz J.A."/>
            <person name="Shigenobu S."/>
            <person name="Lundholm N."/>
            <person name="Nishiyama T."/>
            <person name="Yang H."/>
            <person name="Hasebe M."/>
            <person name="Li S."/>
            <person name="Pierce S.K."/>
            <person name="Wang J."/>
        </authorList>
    </citation>
    <scope>NUCLEOTIDE SEQUENCE [LARGE SCALE GENOMIC DNA]</scope>
    <source>
        <strain evidence="2">EC2010</strain>
        <tissue evidence="2">Whole organism of an adult</tissue>
    </source>
</reference>
<accession>A0A3S0ZJQ5</accession>